<gene>
    <name evidence="1" type="ORF">V6N12_043348</name>
</gene>
<protein>
    <submittedName>
        <fullName evidence="1">Uncharacterized protein</fullName>
    </submittedName>
</protein>
<reference evidence="1 2" key="1">
    <citation type="journal article" date="2024" name="G3 (Bethesda)">
        <title>Genome assembly of Hibiscus sabdariffa L. provides insights into metabolisms of medicinal natural products.</title>
        <authorList>
            <person name="Kim T."/>
        </authorList>
    </citation>
    <scope>NUCLEOTIDE SEQUENCE [LARGE SCALE GENOMIC DNA]</scope>
    <source>
        <strain evidence="1">TK-2024</strain>
        <tissue evidence="1">Old leaves</tissue>
    </source>
</reference>
<comment type="caution">
    <text evidence="1">The sequence shown here is derived from an EMBL/GenBank/DDBJ whole genome shotgun (WGS) entry which is preliminary data.</text>
</comment>
<organism evidence="1 2">
    <name type="scientific">Hibiscus sabdariffa</name>
    <name type="common">roselle</name>
    <dbReference type="NCBI Taxonomy" id="183260"/>
    <lineage>
        <taxon>Eukaryota</taxon>
        <taxon>Viridiplantae</taxon>
        <taxon>Streptophyta</taxon>
        <taxon>Embryophyta</taxon>
        <taxon>Tracheophyta</taxon>
        <taxon>Spermatophyta</taxon>
        <taxon>Magnoliopsida</taxon>
        <taxon>eudicotyledons</taxon>
        <taxon>Gunneridae</taxon>
        <taxon>Pentapetalae</taxon>
        <taxon>rosids</taxon>
        <taxon>malvids</taxon>
        <taxon>Malvales</taxon>
        <taxon>Malvaceae</taxon>
        <taxon>Malvoideae</taxon>
        <taxon>Hibiscus</taxon>
    </lineage>
</organism>
<sequence length="104" mass="10876">MPKLVDDQSAEVPVVTSTSNRIVPGGPVVVSDIEPECHNNIAPELQSSPLLNPPMLSPSPIHEQLVAAATSKLSSVCMDFETSISSASNSEAITQHEASQSAPQ</sequence>
<evidence type="ECO:0000313" key="1">
    <source>
        <dbReference type="EMBL" id="KAK8537175.1"/>
    </source>
</evidence>
<proteinExistence type="predicted"/>
<keyword evidence="2" id="KW-1185">Reference proteome</keyword>
<evidence type="ECO:0000313" key="2">
    <source>
        <dbReference type="Proteomes" id="UP001472677"/>
    </source>
</evidence>
<dbReference type="EMBL" id="JBBPBM010000028">
    <property type="protein sequence ID" value="KAK8537175.1"/>
    <property type="molecule type" value="Genomic_DNA"/>
</dbReference>
<dbReference type="Proteomes" id="UP001472677">
    <property type="component" value="Unassembled WGS sequence"/>
</dbReference>
<accession>A0ABR2DE32</accession>
<name>A0ABR2DE32_9ROSI</name>